<feature type="compositionally biased region" description="Low complexity" evidence="2">
    <location>
        <begin position="169"/>
        <end position="182"/>
    </location>
</feature>
<evidence type="ECO:0000313" key="4">
    <source>
        <dbReference type="Proteomes" id="UP001501274"/>
    </source>
</evidence>
<comment type="caution">
    <text evidence="3">The sequence shown here is derived from an EMBL/GenBank/DDBJ whole genome shotgun (WGS) entry which is preliminary data.</text>
</comment>
<dbReference type="AlphaFoldDB" id="A0AAW3BTI9"/>
<dbReference type="EMBL" id="JBAMZN010000023">
    <property type="protein sequence ID" value="KAL0524782.1"/>
    <property type="molecule type" value="Genomic_DNA"/>
</dbReference>
<feature type="region of interest" description="Disordered" evidence="2">
    <location>
        <begin position="168"/>
        <end position="235"/>
    </location>
</feature>
<keyword evidence="4" id="KW-1185">Reference proteome</keyword>
<proteinExistence type="predicted"/>
<feature type="coiled-coil region" evidence="1">
    <location>
        <begin position="10"/>
        <end position="37"/>
    </location>
</feature>
<keyword evidence="1" id="KW-0175">Coiled coil</keyword>
<dbReference type="Proteomes" id="UP001501274">
    <property type="component" value="Unassembled WGS sequence"/>
</dbReference>
<evidence type="ECO:0000256" key="2">
    <source>
        <dbReference type="SAM" id="MobiDB-lite"/>
    </source>
</evidence>
<feature type="compositionally biased region" description="Polar residues" evidence="2">
    <location>
        <begin position="223"/>
        <end position="235"/>
    </location>
</feature>
<sequence>MSSNTEQYWRRQLAQTEAEYEQIIQGLRDEVERQQRRCCELVHEQAMQRATAAANIRDFCQQYVTNAKQQQQQQRVWSGTTATRMPQSAKKDVDSVPLPALFAFLHEYSHGLLQLLENNRKRPRSDTQLSPLHHRLRQRMLTRHWRTGREDELMDEWCSGEDGNGSGVAASSMPLLSASSSPTWPAVLPRYADPEGRQQMAPASGSSSPDGGGSTYPRRSGDGTVSSGVTTATLSADGTVVPMGKASTATDGDAIHGGGGPVMAASVFGLPSLLPR</sequence>
<gene>
    <name evidence="3" type="ORF">Q4I28_003599</name>
</gene>
<reference evidence="3 4" key="1">
    <citation type="submission" date="2024-02" db="EMBL/GenBank/DDBJ databases">
        <title>FIRST GENOME SEQUENCES OF Leishmania (Viannia) shawi, Leishmania (Viannia) lindenbergi AND Leishmania (Viannia) utingensis.</title>
        <authorList>
            <person name="Resadore F."/>
            <person name="Custodio M.G.F."/>
            <person name="Boite M.C."/>
            <person name="Cupolillo E."/>
            <person name="Ferreira G.E.M."/>
        </authorList>
    </citation>
    <scope>NUCLEOTIDE SEQUENCE [LARGE SCALE GENOMIC DNA]</scope>
    <source>
        <strain evidence="3 4">MDAS/BR/1979/M5533</strain>
    </source>
</reference>
<protein>
    <submittedName>
        <fullName evidence="3">Uncharacterized protein</fullName>
    </submittedName>
</protein>
<evidence type="ECO:0000256" key="1">
    <source>
        <dbReference type="SAM" id="Coils"/>
    </source>
</evidence>
<evidence type="ECO:0000313" key="3">
    <source>
        <dbReference type="EMBL" id="KAL0524782.1"/>
    </source>
</evidence>
<name>A0AAW3BTI9_9TRYP</name>
<accession>A0AAW3BTI9</accession>
<organism evidence="3 4">
    <name type="scientific">Leishmania naiffi</name>
    <dbReference type="NCBI Taxonomy" id="5678"/>
    <lineage>
        <taxon>Eukaryota</taxon>
        <taxon>Discoba</taxon>
        <taxon>Euglenozoa</taxon>
        <taxon>Kinetoplastea</taxon>
        <taxon>Metakinetoplastina</taxon>
        <taxon>Trypanosomatida</taxon>
        <taxon>Trypanosomatidae</taxon>
        <taxon>Leishmaniinae</taxon>
        <taxon>Leishmania</taxon>
        <taxon>Leishmania naiffi species complex</taxon>
    </lineage>
</organism>